<reference evidence="1 2" key="1">
    <citation type="submission" date="2024-10" db="EMBL/GenBank/DDBJ databases">
        <authorList>
            <person name="Kim D."/>
        </authorList>
    </citation>
    <scope>NUCLEOTIDE SEQUENCE [LARGE SCALE GENOMIC DNA]</scope>
    <source>
        <strain evidence="1">BH-2024</strain>
    </source>
</reference>
<accession>A0ABD2KVU5</accession>
<evidence type="ECO:0000313" key="2">
    <source>
        <dbReference type="Proteomes" id="UP001620626"/>
    </source>
</evidence>
<evidence type="ECO:0000313" key="1">
    <source>
        <dbReference type="EMBL" id="KAL3107069.1"/>
    </source>
</evidence>
<proteinExistence type="predicted"/>
<protein>
    <submittedName>
        <fullName evidence="1">Uncharacterized protein</fullName>
    </submittedName>
</protein>
<comment type="caution">
    <text evidence="1">The sequence shown here is derived from an EMBL/GenBank/DDBJ whole genome shotgun (WGS) entry which is preliminary data.</text>
</comment>
<dbReference type="EMBL" id="JBICBT010000626">
    <property type="protein sequence ID" value="KAL3107069.1"/>
    <property type="molecule type" value="Genomic_DNA"/>
</dbReference>
<keyword evidence="2" id="KW-1185">Reference proteome</keyword>
<name>A0ABD2KVU5_9BILA</name>
<dbReference type="AlphaFoldDB" id="A0ABD2KVU5"/>
<gene>
    <name evidence="1" type="ORF">niasHT_019465</name>
</gene>
<sequence>MAKRASSAVPAEGFAWRAFSFLYHSSTENQFWPGELCFSIVLLALLDRAAPKTAAREPRTERLCFSEAGVSCGLDGVCRDSAKNGEGTVCKNCKSCTYKNCCNKVYTSPYVQCQIPGWRAKGYKGNVPVIIGAPKKRDVGCSNSNPCAGNGYKCVAYKKGDDKGFCWKGSQGEGGPSLFALAIGIAGLVFLL</sequence>
<dbReference type="Proteomes" id="UP001620626">
    <property type="component" value="Unassembled WGS sequence"/>
</dbReference>
<organism evidence="1 2">
    <name type="scientific">Heterodera trifolii</name>
    <dbReference type="NCBI Taxonomy" id="157864"/>
    <lineage>
        <taxon>Eukaryota</taxon>
        <taxon>Metazoa</taxon>
        <taxon>Ecdysozoa</taxon>
        <taxon>Nematoda</taxon>
        <taxon>Chromadorea</taxon>
        <taxon>Rhabditida</taxon>
        <taxon>Tylenchina</taxon>
        <taxon>Tylenchomorpha</taxon>
        <taxon>Tylenchoidea</taxon>
        <taxon>Heteroderidae</taxon>
        <taxon>Heteroderinae</taxon>
        <taxon>Heterodera</taxon>
    </lineage>
</organism>